<dbReference type="RefSeq" id="WP_184171976.1">
    <property type="nucleotide sequence ID" value="NZ_BAABAG010000024.1"/>
</dbReference>
<comment type="caution">
    <text evidence="1">The sequence shown here is derived from an EMBL/GenBank/DDBJ whole genome shotgun (WGS) entry which is preliminary data.</text>
</comment>
<dbReference type="Proteomes" id="UP000567246">
    <property type="component" value="Unassembled WGS sequence"/>
</dbReference>
<evidence type="ECO:0000313" key="2">
    <source>
        <dbReference type="Proteomes" id="UP000567246"/>
    </source>
</evidence>
<dbReference type="EMBL" id="JACHMW010000001">
    <property type="protein sequence ID" value="MBB5848724.1"/>
    <property type="molecule type" value="Genomic_DNA"/>
</dbReference>
<protein>
    <submittedName>
        <fullName evidence="1">Uncharacterized protein</fullName>
    </submittedName>
</protein>
<dbReference type="AlphaFoldDB" id="A0A7W9JJE9"/>
<accession>A0A7W9JJE9</accession>
<evidence type="ECO:0000313" key="1">
    <source>
        <dbReference type="EMBL" id="MBB5848724.1"/>
    </source>
</evidence>
<reference evidence="1 2" key="1">
    <citation type="submission" date="2020-08" db="EMBL/GenBank/DDBJ databases">
        <title>Sequencing the genomes of 1000 actinobacteria strains.</title>
        <authorList>
            <person name="Klenk H.-P."/>
        </authorList>
    </citation>
    <scope>NUCLEOTIDE SEQUENCE [LARGE SCALE GENOMIC DNA]</scope>
    <source>
        <strain evidence="1 2">DSM 17945</strain>
    </source>
</reference>
<keyword evidence="2" id="KW-1185">Reference proteome</keyword>
<organism evidence="1 2">
    <name type="scientific">Micrococcus endophyticus</name>
    <dbReference type="NCBI Taxonomy" id="455343"/>
    <lineage>
        <taxon>Bacteria</taxon>
        <taxon>Bacillati</taxon>
        <taxon>Actinomycetota</taxon>
        <taxon>Actinomycetes</taxon>
        <taxon>Micrococcales</taxon>
        <taxon>Micrococcaceae</taxon>
        <taxon>Micrococcus</taxon>
    </lineage>
</organism>
<sequence length="183" mass="20914">MDFEQLSERAVEWNLSRDRALRGFLGHPLVVRLGWPDDVIEQWLFDHAGHVAFHVDYGHINLNEITWTLERLDTSLLLEVRTGASEEGAIEDWAECHEHAVRIRATSGSPAHMGIREKWHKEGTWLRPPLLIERALVREGLAGLQLVEGRTRVGVLRGRYADKLFVADTHLAWVGRRNSTGFP</sequence>
<proteinExistence type="predicted"/>
<gene>
    <name evidence="1" type="ORF">HDA33_001288</name>
</gene>
<name>A0A7W9JJE9_9MICC</name>